<dbReference type="OrthoDB" id="66881at2759"/>
<comment type="caution">
    <text evidence="7">The sequence shown here is derived from an EMBL/GenBank/DDBJ whole genome shotgun (WGS) entry which is preliminary data.</text>
</comment>
<keyword evidence="4" id="KW-0521">NADP</keyword>
<reference evidence="7" key="2">
    <citation type="journal article" date="2023" name="Plants (Basel)">
        <title>Annotation of the Turnera subulata (Passifloraceae) Draft Genome Reveals the S-Locus Evolved after the Divergence of Turneroideae from Passifloroideae in a Stepwise Manner.</title>
        <authorList>
            <person name="Henning P.M."/>
            <person name="Roalson E.H."/>
            <person name="Mir W."/>
            <person name="McCubbin A.G."/>
            <person name="Shore J.S."/>
        </authorList>
    </citation>
    <scope>NUCLEOTIDE SEQUENCE</scope>
    <source>
        <strain evidence="7">F60SS</strain>
    </source>
</reference>
<evidence type="ECO:0000256" key="6">
    <source>
        <dbReference type="ARBA" id="ARBA00023033"/>
    </source>
</evidence>
<dbReference type="SUPFAM" id="SSF51905">
    <property type="entry name" value="FAD/NAD(P)-binding domain"/>
    <property type="match status" value="8"/>
</dbReference>
<reference evidence="7" key="1">
    <citation type="submission" date="2022-02" db="EMBL/GenBank/DDBJ databases">
        <authorList>
            <person name="Henning P.M."/>
            <person name="McCubbin A.G."/>
            <person name="Shore J.S."/>
        </authorList>
    </citation>
    <scope>NUCLEOTIDE SEQUENCE</scope>
    <source>
        <strain evidence="7">F60SS</strain>
        <tissue evidence="7">Leaves</tissue>
    </source>
</reference>
<comment type="similarity">
    <text evidence="1">Belongs to the FMO family.</text>
</comment>
<evidence type="ECO:0000256" key="1">
    <source>
        <dbReference type="ARBA" id="ARBA00009183"/>
    </source>
</evidence>
<organism evidence="7 8">
    <name type="scientific">Turnera subulata</name>
    <dbReference type="NCBI Taxonomy" id="218843"/>
    <lineage>
        <taxon>Eukaryota</taxon>
        <taxon>Viridiplantae</taxon>
        <taxon>Streptophyta</taxon>
        <taxon>Embryophyta</taxon>
        <taxon>Tracheophyta</taxon>
        <taxon>Spermatophyta</taxon>
        <taxon>Magnoliopsida</taxon>
        <taxon>eudicotyledons</taxon>
        <taxon>Gunneridae</taxon>
        <taxon>Pentapetalae</taxon>
        <taxon>rosids</taxon>
        <taxon>fabids</taxon>
        <taxon>Malpighiales</taxon>
        <taxon>Passifloraceae</taxon>
        <taxon>Turnera</taxon>
    </lineage>
</organism>
<evidence type="ECO:0000256" key="5">
    <source>
        <dbReference type="ARBA" id="ARBA00023002"/>
    </source>
</evidence>
<keyword evidence="5" id="KW-0560">Oxidoreductase</keyword>
<protein>
    <recommendedName>
        <fullName evidence="9">Flavin-containing monooxygenase</fullName>
    </recommendedName>
</protein>
<dbReference type="Gene3D" id="3.50.50.60">
    <property type="entry name" value="FAD/NAD(P)-binding domain"/>
    <property type="match status" value="10"/>
</dbReference>
<dbReference type="PANTHER" id="PTHR23023">
    <property type="entry name" value="DIMETHYLANILINE MONOOXYGENASE"/>
    <property type="match status" value="1"/>
</dbReference>
<feature type="non-terminal residue" evidence="7">
    <location>
        <position position="1"/>
    </location>
</feature>
<sequence length="1995" mass="225435">MPLPPPPAPLTSRHVAVIGAGAAGLVAARELRREGHKVVVFERGNQIGGTWVYTPRVEPDPLGLDPNRPVVHSSLYGSLRTNLPREVMGFMDYPFVAPEGRGRDPRRFPGHREDFSREFGIEEMVRFETEVVKVEFLEDDKKWEVKTRRKIGPDLNNEVYDAVVVCNGHYTEPRVAQIPGINLWPGKQMHSHNYRSPEGYQDQVVVLIGNSNSAVDISQEIASVAKEVHIASRSVADETYQKQDGYDNMWLHSMVKLLTEIERVDKDGSVVFRNGTVVPANIILHCTGYKYHFPFLETNGIVTVDDNRVGPLYKHVFPPLRAPWISFVGLPWKVVPFPMFELQTKWIAGILSGRIPLPSAEDMMEDVKAFYLALEAANTPKRYTHNMGDTQFEYDNWLAAKCGHPGIEEWRKPMYIATGKNKRLSPETYRDQWKDDDVLLEANNTIPFQVPTNHEVLQRMGSVLFTRHVAVVGAGAAGLVAARELQREGHRVVVFEKGDQIGGIWVYTPEVEPDPLGQDPTRPIIVHSSLYDSLRTNLPREVMGYKEFPFVAREGEGRDPRRFPGHREVLAYLKDYAREFGLDEVVRLGCEVLSVELVEDGNFSGKWKVKSKRKSLDDGDGGFVEVLIRGLGSKYIATTIALLSLLEIKYNYHFPFLKTNGIVTVDDNRVGPLYKHVFPPALAPWLSFVGVPSKVLPLPVCEFQSKWIAGVLSGRLVLPLQEEMVEDVNNFYSSLEASGLRKHYTHHMRDSWDDYINWLAAQCHYPGIEVWRRQMCNENAKNIKARPKTYRDEWEDDRLKMGSGLFTRHVAVVGAGAAGLVAARELQREGHRVVVFEKGDQIGGIWVYTPEVEPDPLGQDPTRPIIHSSLYNSLRTNLPREVMGYKEFPFVAREGEGRDARRFPGHKEMLAYLKDYAREFGIDEVVRLGCEVLSVELVEDGNFSGKWKVKSKRKSLDDGDGGFVEEVFDAVVVCNGHYTHPLIAEIPGIDSWPGKQIHSHSYRTAEPFRNQIAQVAREVHIASRSVADDTHEKKPGFDNIWLHSTIKCAREDGTLVFRDGSVILADNILHCTGYNYHFPFLETNGIVNVDDNRVGPLYKHVFPPALAPWLSFVGIPSRSKWIAAVLSGRLVLPSQEKMVEDVNNFYASLEASGLPKHYTHHMMDSWDDYINWVAAQCHCPGIEQWRRQMFEELFKNLKARPKTYRDEWEDDHLFCRYFDRGGTIPCQLRTNHEVCQKMGSGLFTRHVAVIGAGAAGLVAARELLGEGHQVTVFEKGDQIGGIWVYTPEVEPDPLGQDPTRPIIHSSLYDSLRTNLPREIMGYQEFPFVAREGQGRDPRRFPGHREVLAYLEDYAREFGLDEVVRLGCEVLSVELVEDGNFSGRWKVKSKRKSLDDGDGGFVEEFFDAVVVCNGHFTQPLIAEIPGINSWPGKQIHSHSYRVADPFRNQVVVLIGSAMTAADLSIEIAQVAREIKCAREDGTVVFRDGSVILADSILHCTGYNYHFPFLKTNGIVTVDDSRVGPLYKHVFPPALAPWLSFVGIPAKSRWIAGVLSGRVVLPSQAEMIEDVNAFYLTLEASGLPKRYTHHMKDSWGDYVNWVAAQCHFPGIEHWRRQMFEELFKKIKASPKTYRDEWEDDHLMGSTLFTRHVAVVGAGAAGLVAARELLREGHQVTVFEKGDQIGGIWVYTPEVEPDPLGQDPARPIIHSSLYDSLRTNLPREIMGYKEFPFVAREGQGRDPRRFPGHQEMLAYLKDFAREFGIDEVVRLGCEVLSVELVEDGNFSGKWKVKSKRKSLDDGDGGFVEEIFDAVVVCNGHYTHPLIAEIPGSAITAADLSVEIAQVAGEIQCAREDGTVVFRDGSVILADVILHCTGWIACVLSGRVMLPSQEEMIEDVNTFYLTFEASGLPKHYTHHMRDSWDDYINWIAAQCHCPGTEEWRREMFYEVLKNLKAKPKTYRDEWEDDHLNVIASPGLPALPDRPIQITGNQWHNSKH</sequence>
<proteinExistence type="inferred from homology"/>
<dbReference type="GO" id="GO:0050661">
    <property type="term" value="F:NADP binding"/>
    <property type="evidence" value="ECO:0007669"/>
    <property type="project" value="InterPro"/>
</dbReference>
<keyword evidence="3" id="KW-0274">FAD</keyword>
<dbReference type="PRINTS" id="PR00370">
    <property type="entry name" value="FMOXYGENASE"/>
</dbReference>
<dbReference type="InterPro" id="IPR050346">
    <property type="entry name" value="FMO-like"/>
</dbReference>
<keyword evidence="2" id="KW-0285">Flavoprotein</keyword>
<dbReference type="FunFam" id="3.50.50.60:FF:000079">
    <property type="entry name" value="Flavin-containing monooxygenase"/>
    <property type="match status" value="1"/>
</dbReference>
<dbReference type="Pfam" id="PF00743">
    <property type="entry name" value="FMO-like"/>
    <property type="match status" value="8"/>
</dbReference>
<evidence type="ECO:0008006" key="9">
    <source>
        <dbReference type="Google" id="ProtNLM"/>
    </source>
</evidence>
<dbReference type="Proteomes" id="UP001141552">
    <property type="component" value="Unassembled WGS sequence"/>
</dbReference>
<evidence type="ECO:0000256" key="2">
    <source>
        <dbReference type="ARBA" id="ARBA00022630"/>
    </source>
</evidence>
<evidence type="ECO:0000313" key="8">
    <source>
        <dbReference type="Proteomes" id="UP001141552"/>
    </source>
</evidence>
<evidence type="ECO:0000256" key="4">
    <source>
        <dbReference type="ARBA" id="ARBA00022857"/>
    </source>
</evidence>
<accession>A0A9Q0FCA3</accession>
<evidence type="ECO:0000313" key="7">
    <source>
        <dbReference type="EMBL" id="KAJ4828874.1"/>
    </source>
</evidence>
<evidence type="ECO:0000256" key="3">
    <source>
        <dbReference type="ARBA" id="ARBA00022827"/>
    </source>
</evidence>
<dbReference type="GO" id="GO:0050660">
    <property type="term" value="F:flavin adenine dinucleotide binding"/>
    <property type="evidence" value="ECO:0007669"/>
    <property type="project" value="InterPro"/>
</dbReference>
<dbReference type="FunFam" id="3.50.50.60:FF:000099">
    <property type="entry name" value="Flavin-containing monooxygenase"/>
    <property type="match status" value="1"/>
</dbReference>
<keyword evidence="6" id="KW-0503">Monooxygenase</keyword>
<dbReference type="InterPro" id="IPR000960">
    <property type="entry name" value="Flavin_mOase"/>
</dbReference>
<dbReference type="InterPro" id="IPR020946">
    <property type="entry name" value="Flavin_mOase-like"/>
</dbReference>
<name>A0A9Q0FCA3_9ROSI</name>
<gene>
    <name evidence="7" type="ORF">Tsubulata_031209</name>
</gene>
<dbReference type="InterPro" id="IPR036188">
    <property type="entry name" value="FAD/NAD-bd_sf"/>
</dbReference>
<dbReference type="EMBL" id="JAKUCV010006058">
    <property type="protein sequence ID" value="KAJ4828874.1"/>
    <property type="molecule type" value="Genomic_DNA"/>
</dbReference>
<dbReference type="GO" id="GO:0004499">
    <property type="term" value="F:N,N-dimethylaniline monooxygenase activity"/>
    <property type="evidence" value="ECO:0007669"/>
    <property type="project" value="InterPro"/>
</dbReference>
<keyword evidence="8" id="KW-1185">Reference proteome</keyword>